<organism evidence="3 4">
    <name type="scientific">Tetrabaena socialis</name>
    <dbReference type="NCBI Taxonomy" id="47790"/>
    <lineage>
        <taxon>Eukaryota</taxon>
        <taxon>Viridiplantae</taxon>
        <taxon>Chlorophyta</taxon>
        <taxon>core chlorophytes</taxon>
        <taxon>Chlorophyceae</taxon>
        <taxon>CS clade</taxon>
        <taxon>Chlamydomonadales</taxon>
        <taxon>Tetrabaenaceae</taxon>
        <taxon>Tetrabaena</taxon>
    </lineage>
</organism>
<dbReference type="PANTHER" id="PTHR12941:SF10">
    <property type="entry name" value="ER MEMBRANE PROTEIN COMPLEX SUBUNIT 8_9 HOMOLOG"/>
    <property type="match status" value="1"/>
</dbReference>
<feature type="domain" description="MPN" evidence="2">
    <location>
        <begin position="4"/>
        <end position="141"/>
    </location>
</feature>
<dbReference type="Pfam" id="PF03665">
    <property type="entry name" value="UPF0172"/>
    <property type="match status" value="1"/>
</dbReference>
<evidence type="ECO:0000259" key="2">
    <source>
        <dbReference type="PROSITE" id="PS50249"/>
    </source>
</evidence>
<proteinExistence type="inferred from homology"/>
<evidence type="ECO:0000313" key="3">
    <source>
        <dbReference type="EMBL" id="PNH08236.1"/>
    </source>
</evidence>
<gene>
    <name evidence="3" type="ORF">TSOC_005214</name>
</gene>
<dbReference type="InterPro" id="IPR005366">
    <property type="entry name" value="EMC8/9"/>
</dbReference>
<accession>A0A2J8A6S4</accession>
<keyword evidence="4" id="KW-1185">Reference proteome</keyword>
<dbReference type="AlphaFoldDB" id="A0A2J8A6S4"/>
<dbReference type="EMBL" id="PGGS01000139">
    <property type="protein sequence ID" value="PNH08236.1"/>
    <property type="molecule type" value="Genomic_DNA"/>
</dbReference>
<sequence>MVTCVVEPGAILKILAHASKFPSNSVNGALLGSCDGANVEVVDAIPLCHTTLSLAPALEIGLAQVESYAHISGSVQVVGYYQSDARFGPGDLSPLARKIADKVAERQPRAVVLLLDNKRLELFCKAQADVPFDLFTKDGSKGWKRAPEGKPSVVAAEAEAADGAGAARLQLKGGEWKKLREEFFMMFKQLRHRTLHDFEEHLDDVAKDWLNRGFSGAGKFTLPGNAI</sequence>
<protein>
    <submittedName>
        <fullName evidence="3">ER membrane protein complex subunit 8/9</fullName>
    </submittedName>
</protein>
<comment type="similarity">
    <text evidence="1">Belongs to the EMC8/EMC9 family.</text>
</comment>
<dbReference type="PANTHER" id="PTHR12941">
    <property type="entry name" value="ER MEMBRANE PROTEIN COMPLEX"/>
    <property type="match status" value="1"/>
</dbReference>
<dbReference type="InterPro" id="IPR037518">
    <property type="entry name" value="MPN"/>
</dbReference>
<dbReference type="GO" id="GO:0072546">
    <property type="term" value="C:EMC complex"/>
    <property type="evidence" value="ECO:0007669"/>
    <property type="project" value="InterPro"/>
</dbReference>
<reference evidence="3 4" key="1">
    <citation type="journal article" date="2017" name="Mol. Biol. Evol.">
        <title>The 4-celled Tetrabaena socialis nuclear genome reveals the essential components for genetic control of cell number at the origin of multicellularity in the volvocine lineage.</title>
        <authorList>
            <person name="Featherston J."/>
            <person name="Arakaki Y."/>
            <person name="Hanschen E.R."/>
            <person name="Ferris P.J."/>
            <person name="Michod R.E."/>
            <person name="Olson B.J.S.C."/>
            <person name="Nozaki H."/>
            <person name="Durand P.M."/>
        </authorList>
    </citation>
    <scope>NUCLEOTIDE SEQUENCE [LARGE SCALE GENOMIC DNA]</scope>
    <source>
        <strain evidence="3 4">NIES-571</strain>
    </source>
</reference>
<evidence type="ECO:0000256" key="1">
    <source>
        <dbReference type="ARBA" id="ARBA00007461"/>
    </source>
</evidence>
<evidence type="ECO:0000313" key="4">
    <source>
        <dbReference type="Proteomes" id="UP000236333"/>
    </source>
</evidence>
<name>A0A2J8A6S4_9CHLO</name>
<dbReference type="PROSITE" id="PS50249">
    <property type="entry name" value="MPN"/>
    <property type="match status" value="1"/>
</dbReference>
<dbReference type="CDD" id="cd08060">
    <property type="entry name" value="MPN_UPF0172"/>
    <property type="match status" value="1"/>
</dbReference>
<comment type="caution">
    <text evidence="3">The sequence shown here is derived from an EMBL/GenBank/DDBJ whole genome shotgun (WGS) entry which is preliminary data.</text>
</comment>
<dbReference type="Gene3D" id="3.40.140.10">
    <property type="entry name" value="Cytidine Deaminase, domain 2"/>
    <property type="match status" value="1"/>
</dbReference>
<dbReference type="OrthoDB" id="194468at2759"/>
<dbReference type="Proteomes" id="UP000236333">
    <property type="component" value="Unassembled WGS sequence"/>
</dbReference>